<dbReference type="EMBL" id="BHVY01000003">
    <property type="protein sequence ID" value="GIJ86511.1"/>
    <property type="molecule type" value="Genomic_DNA"/>
</dbReference>
<name>A0A9P3BF05_9EURO</name>
<reference evidence="1 2" key="1">
    <citation type="submission" date="2018-10" db="EMBL/GenBank/DDBJ databases">
        <title>Pan-genome distribution and transcriptional activeness of fungal secondary metabolism genes in Aspergillus section Fumigati.</title>
        <authorList>
            <person name="Takahashi H."/>
            <person name="Umemura M."/>
            <person name="Ninomiya A."/>
            <person name="Kusuya Y."/>
            <person name="Urayama S."/>
            <person name="Shimizu M."/>
            <person name="Watanabe A."/>
            <person name="Kamei K."/>
            <person name="Yaguchi T."/>
            <person name="Hagiwara D."/>
        </authorList>
    </citation>
    <scope>NUCLEOTIDE SEQUENCE [LARGE SCALE GENOMIC DNA]</scope>
    <source>
        <strain evidence="1 2">IFM 55266</strain>
    </source>
</reference>
<dbReference type="OrthoDB" id="7663298at2759"/>
<dbReference type="Proteomes" id="UP001043456">
    <property type="component" value="Unassembled WGS sequence"/>
</dbReference>
<dbReference type="GeneID" id="67004012"/>
<evidence type="ECO:0000313" key="2">
    <source>
        <dbReference type="Proteomes" id="UP001043456"/>
    </source>
</evidence>
<organism evidence="1 2">
    <name type="scientific">Aspergillus pseudoviridinutans</name>
    <dbReference type="NCBI Taxonomy" id="1517512"/>
    <lineage>
        <taxon>Eukaryota</taxon>
        <taxon>Fungi</taxon>
        <taxon>Dikarya</taxon>
        <taxon>Ascomycota</taxon>
        <taxon>Pezizomycotina</taxon>
        <taxon>Eurotiomycetes</taxon>
        <taxon>Eurotiomycetidae</taxon>
        <taxon>Eurotiales</taxon>
        <taxon>Aspergillaceae</taxon>
        <taxon>Aspergillus</taxon>
        <taxon>Aspergillus subgen. Fumigati</taxon>
    </lineage>
</organism>
<accession>A0A9P3BF05</accession>
<dbReference type="RefSeq" id="XP_043157258.1">
    <property type="nucleotide sequence ID" value="XM_043301323.1"/>
</dbReference>
<sequence length="59" mass="6350">MGETIYESSKVEAKIDGSPMDADELRLAQMGVKVNPLPGWSPTVELIAVPMTHGAPKKQ</sequence>
<proteinExistence type="predicted"/>
<keyword evidence="2" id="KW-1185">Reference proteome</keyword>
<evidence type="ECO:0000313" key="1">
    <source>
        <dbReference type="EMBL" id="GIJ86511.1"/>
    </source>
</evidence>
<comment type="caution">
    <text evidence="1">The sequence shown here is derived from an EMBL/GenBank/DDBJ whole genome shotgun (WGS) entry which is preliminary data.</text>
</comment>
<protein>
    <submittedName>
        <fullName evidence="1">Uncharacterized protein</fullName>
    </submittedName>
</protein>
<gene>
    <name evidence="1" type="ORF">Asppvi_005400</name>
</gene>
<dbReference type="AlphaFoldDB" id="A0A9P3BF05"/>